<name>A0A2I6S8G0_9RHOO</name>
<evidence type="ECO:0000256" key="5">
    <source>
        <dbReference type="ARBA" id="ARBA00022692"/>
    </source>
</evidence>
<dbReference type="Pfam" id="PF01311">
    <property type="entry name" value="Bac_export_1"/>
    <property type="match status" value="1"/>
</dbReference>
<reference evidence="11 12" key="1">
    <citation type="submission" date="2018-01" db="EMBL/GenBank/DDBJ databases">
        <authorList>
            <person name="Fu G.-Y."/>
        </authorList>
    </citation>
    <scope>NUCLEOTIDE SEQUENCE [LARGE SCALE GENOMIC DNA]</scope>
    <source>
        <strain evidence="11 12">SY39</strain>
    </source>
</reference>
<organism evidence="11 12">
    <name type="scientific">Pseudazoarcus pumilus</name>
    <dbReference type="NCBI Taxonomy" id="2067960"/>
    <lineage>
        <taxon>Bacteria</taxon>
        <taxon>Pseudomonadati</taxon>
        <taxon>Pseudomonadota</taxon>
        <taxon>Betaproteobacteria</taxon>
        <taxon>Rhodocyclales</taxon>
        <taxon>Zoogloeaceae</taxon>
        <taxon>Pseudazoarcus</taxon>
    </lineage>
</organism>
<evidence type="ECO:0000256" key="4">
    <source>
        <dbReference type="ARBA" id="ARBA00022475"/>
    </source>
</evidence>
<dbReference type="InterPro" id="IPR002010">
    <property type="entry name" value="T3SS_IM_R"/>
</dbReference>
<evidence type="ECO:0000256" key="10">
    <source>
        <dbReference type="RuleBase" id="RU362071"/>
    </source>
</evidence>
<dbReference type="PANTHER" id="PTHR30065">
    <property type="entry name" value="FLAGELLAR BIOSYNTHETIC PROTEIN FLIR"/>
    <property type="match status" value="1"/>
</dbReference>
<dbReference type="EMBL" id="CP025682">
    <property type="protein sequence ID" value="AUN95544.1"/>
    <property type="molecule type" value="Genomic_DNA"/>
</dbReference>
<dbReference type="Proteomes" id="UP000242205">
    <property type="component" value="Chromosome"/>
</dbReference>
<comment type="similarity">
    <text evidence="2 10">Belongs to the FliR/MopE/SpaR family.</text>
</comment>
<dbReference type="PANTHER" id="PTHR30065:SF8">
    <property type="entry name" value="FLAGELLAR BIOSYNTHETIC PROTEIN FLIR"/>
    <property type="match status" value="1"/>
</dbReference>
<protein>
    <recommendedName>
        <fullName evidence="3 9">Flagellar biosynthetic protein FliR</fullName>
    </recommendedName>
</protein>
<keyword evidence="4 10" id="KW-1003">Cell membrane</keyword>
<dbReference type="AlphaFoldDB" id="A0A2I6S8G0"/>
<keyword evidence="11" id="KW-0282">Flagellum</keyword>
<dbReference type="NCBIfam" id="TIGR01400">
    <property type="entry name" value="fliR"/>
    <property type="match status" value="1"/>
</dbReference>
<feature type="transmembrane region" description="Helical" evidence="10">
    <location>
        <begin position="172"/>
        <end position="201"/>
    </location>
</feature>
<proteinExistence type="inferred from homology"/>
<keyword evidence="12" id="KW-1185">Reference proteome</keyword>
<keyword evidence="7 10" id="KW-0472">Membrane</keyword>
<feature type="transmembrane region" description="Helical" evidence="10">
    <location>
        <begin position="12"/>
        <end position="33"/>
    </location>
</feature>
<evidence type="ECO:0000256" key="3">
    <source>
        <dbReference type="ARBA" id="ARBA00021717"/>
    </source>
</evidence>
<dbReference type="GO" id="GO:0006605">
    <property type="term" value="P:protein targeting"/>
    <property type="evidence" value="ECO:0007669"/>
    <property type="project" value="UniProtKB-UniRule"/>
</dbReference>
<evidence type="ECO:0000256" key="6">
    <source>
        <dbReference type="ARBA" id="ARBA00022989"/>
    </source>
</evidence>
<evidence type="ECO:0000256" key="9">
    <source>
        <dbReference type="NCBIfam" id="TIGR01400"/>
    </source>
</evidence>
<keyword evidence="11" id="KW-0966">Cell projection</keyword>
<comment type="function">
    <text evidence="1 10">Role in flagellar biosynthesis.</text>
</comment>
<feature type="transmembrane region" description="Helical" evidence="10">
    <location>
        <begin position="213"/>
        <end position="236"/>
    </location>
</feature>
<sequence length="259" mass="27309">MLQVTAAQLDAWLAAFMFPIARLLGLFASAPLWSNRGIPIRVRLAAGLAIALAVLPALPDMPAVPTDSWDALGLLMHQVLIGVAIGFMMRLMFAAVDVAGEMIGLQMGLSFAIFFSPTTGGQTSVIAEFLGLLALLVFLALDGHLMLVGVLVKSFEWLPVGAATARDGWMVIVSHAALMFAAGVMMALPMVATLLIANIALGILTRAAPQLNLFAVGFPVTLTVGFLVLFLSLTVIGPALHRLFEQGFASIDALLRAMA</sequence>
<accession>A0A2I6S8G0</accession>
<dbReference type="KEGG" id="atw:C0099_11750"/>
<dbReference type="GO" id="GO:0009425">
    <property type="term" value="C:bacterial-type flagellum basal body"/>
    <property type="evidence" value="ECO:0007669"/>
    <property type="project" value="UniProtKB-SubCell"/>
</dbReference>
<keyword evidence="11" id="KW-0969">Cilium</keyword>
<feature type="transmembrane region" description="Helical" evidence="10">
    <location>
        <begin position="71"/>
        <end position="91"/>
    </location>
</feature>
<evidence type="ECO:0000256" key="1">
    <source>
        <dbReference type="ARBA" id="ARBA00002578"/>
    </source>
</evidence>
<keyword evidence="8 10" id="KW-0975">Bacterial flagellum</keyword>
<keyword evidence="6 10" id="KW-1133">Transmembrane helix</keyword>
<dbReference type="GO" id="GO:0044780">
    <property type="term" value="P:bacterial-type flagellum assembly"/>
    <property type="evidence" value="ECO:0007669"/>
    <property type="project" value="UniProtKB-UniRule"/>
</dbReference>
<evidence type="ECO:0000256" key="8">
    <source>
        <dbReference type="ARBA" id="ARBA00023143"/>
    </source>
</evidence>
<dbReference type="OrthoDB" id="9797790at2"/>
<evidence type="ECO:0000256" key="2">
    <source>
        <dbReference type="ARBA" id="ARBA00009772"/>
    </source>
</evidence>
<dbReference type="InterPro" id="IPR006303">
    <property type="entry name" value="FliR"/>
</dbReference>
<dbReference type="PRINTS" id="PR00953">
    <property type="entry name" value="TYPE3IMRPROT"/>
</dbReference>
<comment type="subcellular location">
    <subcellularLocation>
        <location evidence="10">Cell membrane</location>
        <topology evidence="10">Multi-pass membrane protein</topology>
    </subcellularLocation>
    <subcellularLocation>
        <location evidence="10">Bacterial flagellum basal body</location>
    </subcellularLocation>
</comment>
<dbReference type="GO" id="GO:0005886">
    <property type="term" value="C:plasma membrane"/>
    <property type="evidence" value="ECO:0007669"/>
    <property type="project" value="UniProtKB-SubCell"/>
</dbReference>
<evidence type="ECO:0000313" key="11">
    <source>
        <dbReference type="EMBL" id="AUN95544.1"/>
    </source>
</evidence>
<evidence type="ECO:0000313" key="12">
    <source>
        <dbReference type="Proteomes" id="UP000242205"/>
    </source>
</evidence>
<feature type="transmembrane region" description="Helical" evidence="10">
    <location>
        <begin position="40"/>
        <end position="59"/>
    </location>
</feature>
<dbReference type="RefSeq" id="WP_102247592.1">
    <property type="nucleotide sequence ID" value="NZ_CP025682.1"/>
</dbReference>
<keyword evidence="5 10" id="KW-0812">Transmembrane</keyword>
<feature type="transmembrane region" description="Helical" evidence="10">
    <location>
        <begin position="129"/>
        <end position="152"/>
    </location>
</feature>
<evidence type="ECO:0000256" key="7">
    <source>
        <dbReference type="ARBA" id="ARBA00023136"/>
    </source>
</evidence>
<gene>
    <name evidence="11" type="primary">fliR</name>
    <name evidence="11" type="ORF">C0099_11750</name>
</gene>